<dbReference type="InterPro" id="IPR020845">
    <property type="entry name" value="AMP-binding_CS"/>
</dbReference>
<dbReference type="PROSITE" id="PS00455">
    <property type="entry name" value="AMP_BINDING"/>
    <property type="match status" value="1"/>
</dbReference>
<proteinExistence type="predicted"/>
<dbReference type="RefSeq" id="WP_091272414.1">
    <property type="nucleotide sequence ID" value="NZ_FAOZ01000003.1"/>
</dbReference>
<keyword evidence="4" id="KW-1185">Reference proteome</keyword>
<dbReference type="Gene3D" id="3.40.50.12780">
    <property type="entry name" value="N-terminal domain of ligase-like"/>
    <property type="match status" value="1"/>
</dbReference>
<dbReference type="Gene3D" id="3.30.300.30">
    <property type="match status" value="1"/>
</dbReference>
<dbReference type="EMBL" id="FAOZ01000003">
    <property type="protein sequence ID" value="CUU54676.1"/>
    <property type="molecule type" value="Genomic_DNA"/>
</dbReference>
<dbReference type="Proteomes" id="UP000198802">
    <property type="component" value="Unassembled WGS sequence"/>
</dbReference>
<dbReference type="InterPro" id="IPR000873">
    <property type="entry name" value="AMP-dep_synth/lig_dom"/>
</dbReference>
<organism evidence="3 4">
    <name type="scientific">Parafrankia irregularis</name>
    <dbReference type="NCBI Taxonomy" id="795642"/>
    <lineage>
        <taxon>Bacteria</taxon>
        <taxon>Bacillati</taxon>
        <taxon>Actinomycetota</taxon>
        <taxon>Actinomycetes</taxon>
        <taxon>Frankiales</taxon>
        <taxon>Frankiaceae</taxon>
        <taxon>Parafrankia</taxon>
    </lineage>
</organism>
<reference evidence="4" key="1">
    <citation type="submission" date="2015-11" db="EMBL/GenBank/DDBJ databases">
        <authorList>
            <person name="Varghese N."/>
        </authorList>
    </citation>
    <scope>NUCLEOTIDE SEQUENCE [LARGE SCALE GENOMIC DNA]</scope>
    <source>
        <strain evidence="4">DSM 45899</strain>
    </source>
</reference>
<dbReference type="InterPro" id="IPR045851">
    <property type="entry name" value="AMP-bd_C_sf"/>
</dbReference>
<protein>
    <submittedName>
        <fullName evidence="3">Fatty-acyl-CoA synthase</fullName>
    </submittedName>
</protein>
<dbReference type="InterPro" id="IPR025110">
    <property type="entry name" value="AMP-bd_C"/>
</dbReference>
<gene>
    <name evidence="3" type="ORF">Ga0074812_103166</name>
</gene>
<evidence type="ECO:0000259" key="1">
    <source>
        <dbReference type="Pfam" id="PF00501"/>
    </source>
</evidence>
<evidence type="ECO:0000313" key="3">
    <source>
        <dbReference type="EMBL" id="CUU54676.1"/>
    </source>
</evidence>
<dbReference type="GO" id="GO:0016405">
    <property type="term" value="F:CoA-ligase activity"/>
    <property type="evidence" value="ECO:0007669"/>
    <property type="project" value="TreeGrafter"/>
</dbReference>
<dbReference type="AlphaFoldDB" id="A0A0S4QGN2"/>
<evidence type="ECO:0000313" key="4">
    <source>
        <dbReference type="Proteomes" id="UP000198802"/>
    </source>
</evidence>
<evidence type="ECO:0000259" key="2">
    <source>
        <dbReference type="Pfam" id="PF13193"/>
    </source>
</evidence>
<dbReference type="Pfam" id="PF13193">
    <property type="entry name" value="AMP-binding_C"/>
    <property type="match status" value="1"/>
</dbReference>
<sequence>MTTVNANDSTWLPSVVSGPPLAEEPGLGSLTLPGFLREVTATYGDREALVWRTADGVERWTYTQLWDRAVEVASALRAVGAGKDSRVGVLMTNRPEWISAVFGVTLAGGVAVVLSTFSTAAELEHLLQVSGTSVLLFEQMVVKKDFAAVLTELEPEIGKARPGELQSARFPFLRRLAVIGGPGAAGGTGAPGAAGGAGGAIESWADFLAHGRDEPRELVEATAASVAPSDLAALFFSSGTTSKPKGILNSHRGIAIQLWRFRRMYRFEPSDDLRSWAANGFFWSGNFGMVLGSTFSTGGSVVLQATMVPEESLELMQAERVNFPFAWPHQWAQLESAPNWKDVDLSAMRFVDTATALARHPTVSANWHEPGHAYGNTETFTLTTCFPANTPPETHRGSSGPALPGVTVKIVDPLTGQVLPRGEQGEICVKGPTLMLGYLGIPLDETLDAEGYFRTGDGGYLDDDGLLFWKGRLNDIIKTGGANVSPREVDEALKSCPGVKVGLTVGVPHETLGEMVVACVVLHDGTDVGAEEIRGFLRERLASYKVPRQVLFFDEADITLTGTAKVKTADLRKLAADRLESVGVL</sequence>
<accession>A0A0S4QGN2</accession>
<dbReference type="Pfam" id="PF00501">
    <property type="entry name" value="AMP-binding"/>
    <property type="match status" value="1"/>
</dbReference>
<dbReference type="InterPro" id="IPR042099">
    <property type="entry name" value="ANL_N_sf"/>
</dbReference>
<name>A0A0S4QGN2_9ACTN</name>
<feature type="domain" description="AMP-dependent synthetase/ligase" evidence="1">
    <location>
        <begin position="37"/>
        <end position="439"/>
    </location>
</feature>
<dbReference type="SUPFAM" id="SSF56801">
    <property type="entry name" value="Acetyl-CoA synthetase-like"/>
    <property type="match status" value="1"/>
</dbReference>
<feature type="domain" description="AMP-binding enzyme C-terminal" evidence="2">
    <location>
        <begin position="488"/>
        <end position="562"/>
    </location>
</feature>
<dbReference type="PANTHER" id="PTHR24096">
    <property type="entry name" value="LONG-CHAIN-FATTY-ACID--COA LIGASE"/>
    <property type="match status" value="1"/>
</dbReference>